<evidence type="ECO:0000313" key="2">
    <source>
        <dbReference type="Proteomes" id="UP000800093"/>
    </source>
</evidence>
<dbReference type="AlphaFoldDB" id="A0A9P4K254"/>
<gene>
    <name evidence="1" type="ORF">CC78DRAFT_585324</name>
</gene>
<dbReference type="EMBL" id="ML986692">
    <property type="protein sequence ID" value="KAF2259937.1"/>
    <property type="molecule type" value="Genomic_DNA"/>
</dbReference>
<comment type="caution">
    <text evidence="1">The sequence shown here is derived from an EMBL/GenBank/DDBJ whole genome shotgun (WGS) entry which is preliminary data.</text>
</comment>
<accession>A0A9P4K254</accession>
<name>A0A9P4K254_9PLEO</name>
<protein>
    <submittedName>
        <fullName evidence="1">Uncharacterized protein</fullName>
    </submittedName>
</protein>
<organism evidence="1 2">
    <name type="scientific">Lojkania enalia</name>
    <dbReference type="NCBI Taxonomy" id="147567"/>
    <lineage>
        <taxon>Eukaryota</taxon>
        <taxon>Fungi</taxon>
        <taxon>Dikarya</taxon>
        <taxon>Ascomycota</taxon>
        <taxon>Pezizomycotina</taxon>
        <taxon>Dothideomycetes</taxon>
        <taxon>Pleosporomycetidae</taxon>
        <taxon>Pleosporales</taxon>
        <taxon>Pleosporales incertae sedis</taxon>
        <taxon>Lojkania</taxon>
    </lineage>
</organism>
<proteinExistence type="predicted"/>
<keyword evidence="2" id="KW-1185">Reference proteome</keyword>
<dbReference type="Proteomes" id="UP000800093">
    <property type="component" value="Unassembled WGS sequence"/>
</dbReference>
<reference evidence="2" key="1">
    <citation type="journal article" date="2020" name="Stud. Mycol.">
        <title>101 Dothideomycetes genomes: A test case for predicting lifestyles and emergence of pathogens.</title>
        <authorList>
            <person name="Haridas S."/>
            <person name="Albert R."/>
            <person name="Binder M."/>
            <person name="Bloem J."/>
            <person name="LaButti K."/>
            <person name="Salamov A."/>
            <person name="Andreopoulos B."/>
            <person name="Baker S."/>
            <person name="Barry K."/>
            <person name="Bills G."/>
            <person name="Bluhm B."/>
            <person name="Cannon C."/>
            <person name="Castanera R."/>
            <person name="Culley D."/>
            <person name="Daum C."/>
            <person name="Ezra D."/>
            <person name="Gonzalez J."/>
            <person name="Henrissat B."/>
            <person name="Kuo A."/>
            <person name="Liang C."/>
            <person name="Lipzen A."/>
            <person name="Lutzoni F."/>
            <person name="Magnuson J."/>
            <person name="Mondo S."/>
            <person name="Nolan M."/>
            <person name="Ohm R."/>
            <person name="Pangilinan J."/>
            <person name="Park H.-J."/>
            <person name="Ramirez L."/>
            <person name="Alfaro M."/>
            <person name="Sun H."/>
            <person name="Tritt A."/>
            <person name="Yoshinaga Y."/>
            <person name="Zwiers L.-H."/>
            <person name="Turgeon B."/>
            <person name="Goodwin S."/>
            <person name="Spatafora J."/>
            <person name="Crous P."/>
            <person name="Grigoriev I."/>
        </authorList>
    </citation>
    <scope>NUCLEOTIDE SEQUENCE [LARGE SCALE GENOMIC DNA]</scope>
    <source>
        <strain evidence="2">CBS 304.66</strain>
    </source>
</reference>
<evidence type="ECO:0000313" key="1">
    <source>
        <dbReference type="EMBL" id="KAF2259937.1"/>
    </source>
</evidence>
<sequence>MDTLGHNLPFCSNSRQCTSVDWAAITSSSLFDAFGLVESPFGRSRCPDNGLHMGKANNAIPSVCDCRVSVQQGWAGRQAVASVGPPSVGASVSVIGNLSSSLVGFWRRSKRRDKGLRKIYGQAGDVSGGQLFILYSCAFVDRLELSLQAD</sequence>